<name>A0AAD7U664_9APHY</name>
<reference evidence="2" key="1">
    <citation type="submission" date="2022-11" db="EMBL/GenBank/DDBJ databases">
        <title>Genome Sequence of Cubamyces cubensis.</title>
        <authorList>
            <person name="Buettner E."/>
        </authorList>
    </citation>
    <scope>NUCLEOTIDE SEQUENCE</scope>
    <source>
        <strain evidence="2">MPL-01</strain>
    </source>
</reference>
<dbReference type="Proteomes" id="UP001215151">
    <property type="component" value="Unassembled WGS sequence"/>
</dbReference>
<proteinExistence type="predicted"/>
<keyword evidence="3" id="KW-1185">Reference proteome</keyword>
<evidence type="ECO:0000313" key="2">
    <source>
        <dbReference type="EMBL" id="KAJ8502265.1"/>
    </source>
</evidence>
<comment type="caution">
    <text evidence="2">The sequence shown here is derived from an EMBL/GenBank/DDBJ whole genome shotgun (WGS) entry which is preliminary data.</text>
</comment>
<feature type="region of interest" description="Disordered" evidence="1">
    <location>
        <begin position="127"/>
        <end position="162"/>
    </location>
</feature>
<evidence type="ECO:0000256" key="1">
    <source>
        <dbReference type="SAM" id="MobiDB-lite"/>
    </source>
</evidence>
<feature type="compositionally biased region" description="Acidic residues" evidence="1">
    <location>
        <begin position="128"/>
        <end position="141"/>
    </location>
</feature>
<gene>
    <name evidence="2" type="ORF">ONZ51_g18</name>
</gene>
<dbReference type="EMBL" id="JAPEVG010000001">
    <property type="protein sequence ID" value="KAJ8502265.1"/>
    <property type="molecule type" value="Genomic_DNA"/>
</dbReference>
<feature type="region of interest" description="Disordered" evidence="1">
    <location>
        <begin position="306"/>
        <end position="362"/>
    </location>
</feature>
<organism evidence="2 3">
    <name type="scientific">Trametes cubensis</name>
    <dbReference type="NCBI Taxonomy" id="1111947"/>
    <lineage>
        <taxon>Eukaryota</taxon>
        <taxon>Fungi</taxon>
        <taxon>Dikarya</taxon>
        <taxon>Basidiomycota</taxon>
        <taxon>Agaricomycotina</taxon>
        <taxon>Agaricomycetes</taxon>
        <taxon>Polyporales</taxon>
        <taxon>Polyporaceae</taxon>
        <taxon>Trametes</taxon>
    </lineage>
</organism>
<accession>A0AAD7U664</accession>
<feature type="compositionally biased region" description="Acidic residues" evidence="1">
    <location>
        <begin position="328"/>
        <end position="346"/>
    </location>
</feature>
<protein>
    <submittedName>
        <fullName evidence="2">Uncharacterized protein</fullName>
    </submittedName>
</protein>
<dbReference type="AlphaFoldDB" id="A0AAD7U664"/>
<sequence length="362" mass="40653">MLTFGQARMLLTTNTVTPSQIAYSLPLRERDTYPVLNVNAGGTEPPSIDLLFRLNTPTRPGRINPYKVLVRALELVGCSFIPADVFRYELDDSMQMVKEYPVAGSNPMEQYRAILLKLKDLYSVPYPLDDDGDDHGSEEEGSNTNPVPVPAEDPSPGTWLGEDRDAYTDGVWRWIPSAEERKEMAELTVEVKPPTRYDERGYIVYDTSEPEESDDEKPEITFEAARYTCFDLLIFFPPMMPLFRRDKDGKLLPIDDGERVVPNRIRMRLDREVTFAVALATLGTVYWPPPDDKLKEIEDECLRIRDRWNAQTYPPPSGTARSEAGSTDSDDGTDTDSDGSDNDSNNDSDTSGGGDNDAVQDD</sequence>
<evidence type="ECO:0000313" key="3">
    <source>
        <dbReference type="Proteomes" id="UP001215151"/>
    </source>
</evidence>